<evidence type="ECO:0000256" key="4">
    <source>
        <dbReference type="SAM" id="SignalP"/>
    </source>
</evidence>
<sequence length="793" mass="84620">MVSFKRLIALASVVTGVLSQSVAYTDSGINFQGIFETTHGIQYGFVFPPTTATGATAQEFIGEIIVPVVNQWVGLAFGGQMADNLLMVAWPNANNIVFSPRYATGYIQPTPYAGPTVTTLESSVNSTYWKWIFRCQNCTTWDGGSMDTNGGPVFAWVIGLSPVFTPSSPASDFNEHDDFGFWGEITADAHDPNYASYLNIGSSTTTSKSSTTTSKSSTTTSKSSTTTTTTTTTTTSSTKTTTSTTSTTTTPLTSPTPYDYIIIGGGPGGLVSADRLSAAGKKVLLVERGGPSTGETGGTDVPPWANGTSLTRFDIPGEFQAMFSGNTYWFCKDVNSFAGCLVGGGSSINGGLYWYPTDADYSAANGWPTSWTNNFNTYTALLKNRLPSTDNPSPDGIRYLEQTYPVMQSILNPMGYQAGTINNNPNFKDHVYGYSAYNFQEGKRWGPVATYFRTAKTRPNFSYAYWTYATSIARNGSLITGVQTNNTALGPNGFIPLTPKGRVILSAGSFGSPRILFQSGIGPLDQIQLVAANPTAAPFLPPQSQWLTTLPVGYNVQDNPSINLMFTHPSIDAYDNWAPILDDPRPADAAQYLKSQTGVFAGSSPKVNFWQALGGPDGKTRYMQGTVRPGFDSVTTAYPYNASQVFSITVYLSTGVTSRGRIGISSSQLGASILTNPWFTDPNDKATLVNGLQQIINSAKNVPQLTLITPDNTTTLQDYVDNYPPTSLNSNHWVGANSIGKVVDSNLLVNGTSNLFIVDASVIPSLATGNPQGLVMAVAEQGIANILALAGGP</sequence>
<dbReference type="OrthoDB" id="413885at2759"/>
<reference evidence="7 8" key="1">
    <citation type="journal article" date="2016" name="Mol. Biol. Evol.">
        <title>Comparative Genomics of Early-Diverging Mushroom-Forming Fungi Provides Insights into the Origins of Lignocellulose Decay Capabilities.</title>
        <authorList>
            <person name="Nagy L.G."/>
            <person name="Riley R."/>
            <person name="Tritt A."/>
            <person name="Adam C."/>
            <person name="Daum C."/>
            <person name="Floudas D."/>
            <person name="Sun H."/>
            <person name="Yadav J.S."/>
            <person name="Pangilinan J."/>
            <person name="Larsson K.H."/>
            <person name="Matsuura K."/>
            <person name="Barry K."/>
            <person name="Labutti K."/>
            <person name="Kuo R."/>
            <person name="Ohm R.A."/>
            <person name="Bhattacharya S.S."/>
            <person name="Shirouzu T."/>
            <person name="Yoshinaga Y."/>
            <person name="Martin F.M."/>
            <person name="Grigoriev I.V."/>
            <person name="Hibbett D.S."/>
        </authorList>
    </citation>
    <scope>NUCLEOTIDE SEQUENCE [LARGE SCALE GENOMIC DNA]</scope>
    <source>
        <strain evidence="7 8">HHB10207 ss-3</strain>
    </source>
</reference>
<dbReference type="STRING" id="1314776.A0A165YUS4"/>
<dbReference type="Gene3D" id="3.30.410.10">
    <property type="entry name" value="Cholesterol Oxidase, domain 2"/>
    <property type="match status" value="1"/>
</dbReference>
<name>A0A165YUS4_9AGAM</name>
<comment type="similarity">
    <text evidence="2">Belongs to the GMC oxidoreductase family.</text>
</comment>
<proteinExistence type="inferred from homology"/>
<dbReference type="Pfam" id="PF05199">
    <property type="entry name" value="GMC_oxred_C"/>
    <property type="match status" value="1"/>
</dbReference>
<dbReference type="SMR" id="A0A165YUS4"/>
<protein>
    <submittedName>
        <fullName evidence="7">Cellobiose dehydrogenase</fullName>
    </submittedName>
</protein>
<dbReference type="EMBL" id="KV428229">
    <property type="protein sequence ID" value="KZT33629.1"/>
    <property type="molecule type" value="Genomic_DNA"/>
</dbReference>
<dbReference type="InterPro" id="IPR005018">
    <property type="entry name" value="DOMON_domain"/>
</dbReference>
<dbReference type="PROSITE" id="PS00623">
    <property type="entry name" value="GMC_OXRED_1"/>
    <property type="match status" value="1"/>
</dbReference>
<feature type="domain" description="Glucose-methanol-choline oxidoreductase N-terminal" evidence="5">
    <location>
        <begin position="339"/>
        <end position="362"/>
    </location>
</feature>
<dbReference type="InterPro" id="IPR000172">
    <property type="entry name" value="GMC_OxRdtase_N"/>
</dbReference>
<dbReference type="SMART" id="SM00664">
    <property type="entry name" value="DoH"/>
    <property type="match status" value="1"/>
</dbReference>
<dbReference type="Pfam" id="PF16010">
    <property type="entry name" value="CDH-cyt"/>
    <property type="match status" value="1"/>
</dbReference>
<dbReference type="PRINTS" id="PR00411">
    <property type="entry name" value="PNDRDTASEI"/>
</dbReference>
<dbReference type="PROSITE" id="PS00624">
    <property type="entry name" value="GMC_OXRED_2"/>
    <property type="match status" value="1"/>
</dbReference>
<evidence type="ECO:0000313" key="8">
    <source>
        <dbReference type="Proteomes" id="UP000076798"/>
    </source>
</evidence>
<dbReference type="InterPro" id="IPR053208">
    <property type="entry name" value="GMC_Oxidoreductase_CD"/>
</dbReference>
<dbReference type="Gene3D" id="3.50.50.60">
    <property type="entry name" value="FAD/NAD(P)-binding domain"/>
    <property type="match status" value="1"/>
</dbReference>
<feature type="domain" description="Glucose-methanol-choline oxidoreductase N-terminal" evidence="6">
    <location>
        <begin position="508"/>
        <end position="522"/>
    </location>
</feature>
<dbReference type="CDD" id="cd09630">
    <property type="entry name" value="CDH_like_cytochrome"/>
    <property type="match status" value="1"/>
</dbReference>
<dbReference type="InterPro" id="IPR015920">
    <property type="entry name" value="Cellobiose_DH-like_cyt"/>
</dbReference>
<feature type="chain" id="PRO_5007869612" evidence="4">
    <location>
        <begin position="20"/>
        <end position="793"/>
    </location>
</feature>
<dbReference type="SUPFAM" id="SSF49344">
    <property type="entry name" value="CBD9-like"/>
    <property type="match status" value="1"/>
</dbReference>
<keyword evidence="4" id="KW-0732">Signal</keyword>
<gene>
    <name evidence="7" type="ORF">SISSUDRAFT_1132443</name>
</gene>
<feature type="compositionally biased region" description="Low complexity" evidence="3">
    <location>
        <begin position="204"/>
        <end position="250"/>
    </location>
</feature>
<dbReference type="InterPro" id="IPR007867">
    <property type="entry name" value="GMC_OxRtase_C"/>
</dbReference>
<dbReference type="AlphaFoldDB" id="A0A165YUS4"/>
<keyword evidence="8" id="KW-1185">Reference proteome</keyword>
<dbReference type="SUPFAM" id="SSF51905">
    <property type="entry name" value="FAD/NAD(P)-binding domain"/>
    <property type="match status" value="1"/>
</dbReference>
<comment type="cofactor">
    <cofactor evidence="1">
        <name>FAD</name>
        <dbReference type="ChEBI" id="CHEBI:57692"/>
    </cofactor>
</comment>
<dbReference type="PANTHER" id="PTHR47190">
    <property type="entry name" value="DEHYDROGENASE, PUTATIVE-RELATED"/>
    <property type="match status" value="1"/>
</dbReference>
<evidence type="ECO:0000256" key="2">
    <source>
        <dbReference type="RuleBase" id="RU003968"/>
    </source>
</evidence>
<dbReference type="SUPFAM" id="SSF54373">
    <property type="entry name" value="FAD-linked reductases, C-terminal domain"/>
    <property type="match status" value="1"/>
</dbReference>
<dbReference type="GO" id="GO:0050660">
    <property type="term" value="F:flavin adenine dinucleotide binding"/>
    <property type="evidence" value="ECO:0007669"/>
    <property type="project" value="InterPro"/>
</dbReference>
<evidence type="ECO:0000256" key="1">
    <source>
        <dbReference type="ARBA" id="ARBA00001974"/>
    </source>
</evidence>
<dbReference type="GO" id="GO:0016614">
    <property type="term" value="F:oxidoreductase activity, acting on CH-OH group of donors"/>
    <property type="evidence" value="ECO:0007669"/>
    <property type="project" value="InterPro"/>
</dbReference>
<dbReference type="Pfam" id="PF00732">
    <property type="entry name" value="GMC_oxred_N"/>
    <property type="match status" value="1"/>
</dbReference>
<dbReference type="InterPro" id="IPR036188">
    <property type="entry name" value="FAD/NAD-bd_sf"/>
</dbReference>
<feature type="signal peptide" evidence="4">
    <location>
        <begin position="1"/>
        <end position="19"/>
    </location>
</feature>
<evidence type="ECO:0000313" key="7">
    <source>
        <dbReference type="EMBL" id="KZT33629.1"/>
    </source>
</evidence>
<dbReference type="Gene3D" id="2.60.40.1210">
    <property type="entry name" value="Cellobiose dehydrogenase, cytochrome domain"/>
    <property type="match status" value="1"/>
</dbReference>
<keyword evidence="2" id="KW-0274">FAD</keyword>
<accession>A0A165YUS4</accession>
<keyword evidence="2" id="KW-0285">Flavoprotein</keyword>
<dbReference type="PANTHER" id="PTHR47190:SF1">
    <property type="entry name" value="GLUCOSE-METHANOL-CHOLINE OXIDOREDUCTASE N-TERMINAL DOMAIN-CONTAINING PROTEIN"/>
    <property type="match status" value="1"/>
</dbReference>
<feature type="region of interest" description="Disordered" evidence="3">
    <location>
        <begin position="204"/>
        <end position="251"/>
    </location>
</feature>
<organism evidence="7 8">
    <name type="scientific">Sistotremastrum suecicum HHB10207 ss-3</name>
    <dbReference type="NCBI Taxonomy" id="1314776"/>
    <lineage>
        <taxon>Eukaryota</taxon>
        <taxon>Fungi</taxon>
        <taxon>Dikarya</taxon>
        <taxon>Basidiomycota</taxon>
        <taxon>Agaricomycotina</taxon>
        <taxon>Agaricomycetes</taxon>
        <taxon>Sistotremastrales</taxon>
        <taxon>Sistotremastraceae</taxon>
        <taxon>Sistotremastrum</taxon>
    </lineage>
</organism>
<evidence type="ECO:0000259" key="5">
    <source>
        <dbReference type="PROSITE" id="PS00623"/>
    </source>
</evidence>
<evidence type="ECO:0000259" key="6">
    <source>
        <dbReference type="PROSITE" id="PS00624"/>
    </source>
</evidence>
<dbReference type="Proteomes" id="UP000076798">
    <property type="component" value="Unassembled WGS sequence"/>
</dbReference>
<evidence type="ECO:0000256" key="3">
    <source>
        <dbReference type="SAM" id="MobiDB-lite"/>
    </source>
</evidence>